<dbReference type="Pfam" id="PF01797">
    <property type="entry name" value="Y1_Tnp"/>
    <property type="match status" value="1"/>
</dbReference>
<evidence type="ECO:0000259" key="1">
    <source>
        <dbReference type="SMART" id="SM01321"/>
    </source>
</evidence>
<dbReference type="PANTHER" id="PTHR34322:SF2">
    <property type="entry name" value="TRANSPOSASE IS200-LIKE DOMAIN-CONTAINING PROTEIN"/>
    <property type="match status" value="1"/>
</dbReference>
<dbReference type="PANTHER" id="PTHR34322">
    <property type="entry name" value="TRANSPOSASE, Y1_TNP DOMAIN-CONTAINING"/>
    <property type="match status" value="1"/>
</dbReference>
<dbReference type="Gene3D" id="3.30.70.1290">
    <property type="entry name" value="Transposase IS200-like"/>
    <property type="match status" value="1"/>
</dbReference>
<feature type="domain" description="Transposase IS200-like" evidence="1">
    <location>
        <begin position="11"/>
        <end position="125"/>
    </location>
</feature>
<evidence type="ECO:0000313" key="2">
    <source>
        <dbReference type="EMBL" id="HDD35406.1"/>
    </source>
</evidence>
<reference evidence="2" key="1">
    <citation type="journal article" date="2020" name="mSystems">
        <title>Genome- and Community-Level Interaction Insights into Carbon Utilization and Element Cycling Functions of Hydrothermarchaeota in Hydrothermal Sediment.</title>
        <authorList>
            <person name="Zhou Z."/>
            <person name="Liu Y."/>
            <person name="Xu W."/>
            <person name="Pan J."/>
            <person name="Luo Z.H."/>
            <person name="Li M."/>
        </authorList>
    </citation>
    <scope>NUCLEOTIDE SEQUENCE [LARGE SCALE GENOMIC DNA]</scope>
    <source>
        <strain evidence="2">HyVt-113</strain>
    </source>
</reference>
<comment type="caution">
    <text evidence="2">The sequence shown here is derived from an EMBL/GenBank/DDBJ whole genome shotgun (WGS) entry which is preliminary data.</text>
</comment>
<sequence length="198" mass="24280">MPRKARQAIIAPNQIYHIVSRGNNERRIFRSARDYRKFVFILRETKKKFPFYLYCYSLMPNHYHLELEVQEVSISKIMHRINFLYAIYFKKRYKTSGHLFQDRFYSSLIEKDRYLWEAARYIDLNPPRAKLVDLPEKWRWGSFYFYFRGENQEGLLDTERFLKFSSKDLKAAREDYLKYVKEGLKIEKLPKFITKKLI</sequence>
<dbReference type="SUPFAM" id="SSF143422">
    <property type="entry name" value="Transposase IS200-like"/>
    <property type="match status" value="1"/>
</dbReference>
<dbReference type="AlphaFoldDB" id="A0A7V0NE84"/>
<protein>
    <submittedName>
        <fullName evidence="2">Transposase</fullName>
    </submittedName>
</protein>
<dbReference type="GO" id="GO:0004803">
    <property type="term" value="F:transposase activity"/>
    <property type="evidence" value="ECO:0007669"/>
    <property type="project" value="InterPro"/>
</dbReference>
<accession>A0A7V0NE84</accession>
<proteinExistence type="predicted"/>
<dbReference type="GO" id="GO:0006313">
    <property type="term" value="P:DNA transposition"/>
    <property type="evidence" value="ECO:0007669"/>
    <property type="project" value="InterPro"/>
</dbReference>
<dbReference type="SMART" id="SM01321">
    <property type="entry name" value="Y1_Tnp"/>
    <property type="match status" value="1"/>
</dbReference>
<name>A0A7V0NE84_DESA2</name>
<gene>
    <name evidence="2" type="ORF">ENF30_01260</name>
</gene>
<dbReference type="Proteomes" id="UP000885706">
    <property type="component" value="Unassembled WGS sequence"/>
</dbReference>
<dbReference type="InterPro" id="IPR036515">
    <property type="entry name" value="Transposase_17_sf"/>
</dbReference>
<organism evidence="2">
    <name type="scientific">Desulfofervidus auxilii</name>
    <dbReference type="NCBI Taxonomy" id="1621989"/>
    <lineage>
        <taxon>Bacteria</taxon>
        <taxon>Pseudomonadati</taxon>
        <taxon>Thermodesulfobacteriota</taxon>
        <taxon>Candidatus Desulfofervidia</taxon>
        <taxon>Candidatus Desulfofervidales</taxon>
        <taxon>Candidatus Desulfofervidaceae</taxon>
        <taxon>Candidatus Desulfofervidus</taxon>
    </lineage>
</organism>
<dbReference type="GO" id="GO:0003677">
    <property type="term" value="F:DNA binding"/>
    <property type="evidence" value="ECO:0007669"/>
    <property type="project" value="InterPro"/>
</dbReference>
<dbReference type="InterPro" id="IPR002686">
    <property type="entry name" value="Transposase_17"/>
</dbReference>
<dbReference type="EMBL" id="DQWQ01000057">
    <property type="protein sequence ID" value="HDD35406.1"/>
    <property type="molecule type" value="Genomic_DNA"/>
</dbReference>